<reference evidence="10" key="1">
    <citation type="submission" date="2019-10" db="EMBL/GenBank/DDBJ databases">
        <authorList>
            <person name="Zhang R."/>
            <person name="Pan Y."/>
            <person name="Wang J."/>
            <person name="Ma R."/>
            <person name="Yu S."/>
        </authorList>
    </citation>
    <scope>NUCLEOTIDE SEQUENCE</scope>
    <source>
        <strain evidence="10">LA-IB0</strain>
        <tissue evidence="10">Leaf</tissue>
    </source>
</reference>
<gene>
    <name evidence="10" type="ORF">BUALT_Bualt19G0025900</name>
</gene>
<feature type="compositionally biased region" description="Acidic residues" evidence="7">
    <location>
        <begin position="53"/>
        <end position="65"/>
    </location>
</feature>
<keyword evidence="5" id="KW-0067">ATP-binding</keyword>
<dbReference type="GO" id="GO:0005524">
    <property type="term" value="F:ATP binding"/>
    <property type="evidence" value="ECO:0007669"/>
    <property type="project" value="UniProtKB-KW"/>
</dbReference>
<dbReference type="CDD" id="cd18793">
    <property type="entry name" value="SF2_C_SNF"/>
    <property type="match status" value="1"/>
</dbReference>
<organism evidence="10 11">
    <name type="scientific">Buddleja alternifolia</name>
    <dbReference type="NCBI Taxonomy" id="168488"/>
    <lineage>
        <taxon>Eukaryota</taxon>
        <taxon>Viridiplantae</taxon>
        <taxon>Streptophyta</taxon>
        <taxon>Embryophyta</taxon>
        <taxon>Tracheophyta</taxon>
        <taxon>Spermatophyta</taxon>
        <taxon>Magnoliopsida</taxon>
        <taxon>eudicotyledons</taxon>
        <taxon>Gunneridae</taxon>
        <taxon>Pentapetalae</taxon>
        <taxon>asterids</taxon>
        <taxon>lamiids</taxon>
        <taxon>Lamiales</taxon>
        <taxon>Scrophulariaceae</taxon>
        <taxon>Buddlejeae</taxon>
        <taxon>Buddleja</taxon>
    </lineage>
</organism>
<evidence type="ECO:0000256" key="5">
    <source>
        <dbReference type="ARBA" id="ARBA00022840"/>
    </source>
</evidence>
<feature type="compositionally biased region" description="Acidic residues" evidence="7">
    <location>
        <begin position="260"/>
        <end position="277"/>
    </location>
</feature>
<feature type="compositionally biased region" description="Low complexity" evidence="7">
    <location>
        <begin position="233"/>
        <end position="247"/>
    </location>
</feature>
<dbReference type="InterPro" id="IPR044567">
    <property type="entry name" value="CLSY/DRD1"/>
</dbReference>
<dbReference type="Gene3D" id="3.40.50.10810">
    <property type="entry name" value="Tandem AAA-ATPase domain"/>
    <property type="match status" value="1"/>
</dbReference>
<evidence type="ECO:0000256" key="1">
    <source>
        <dbReference type="ARBA" id="ARBA00004123"/>
    </source>
</evidence>
<dbReference type="GO" id="GO:0080188">
    <property type="term" value="P:gene silencing by siRNA-directed DNA methylation"/>
    <property type="evidence" value="ECO:0007669"/>
    <property type="project" value="InterPro"/>
</dbReference>
<evidence type="ECO:0000313" key="10">
    <source>
        <dbReference type="EMBL" id="KAG8363471.1"/>
    </source>
</evidence>
<dbReference type="InterPro" id="IPR000330">
    <property type="entry name" value="SNF2_N"/>
</dbReference>
<dbReference type="InterPro" id="IPR049730">
    <property type="entry name" value="SNF2/RAD54-like_C"/>
</dbReference>
<comment type="subcellular location">
    <subcellularLocation>
        <location evidence="1">Nucleus</location>
    </subcellularLocation>
</comment>
<accession>A0AAV6W1H6</accession>
<evidence type="ECO:0000259" key="9">
    <source>
        <dbReference type="PROSITE" id="PS51194"/>
    </source>
</evidence>
<dbReference type="GO" id="GO:0005634">
    <property type="term" value="C:nucleus"/>
    <property type="evidence" value="ECO:0007669"/>
    <property type="project" value="UniProtKB-SubCell"/>
</dbReference>
<sequence>MLDKSKIKMDSSNGVAARTRSRRRLSRDNTGRTQRVFPNRKIKQRNSRNDHYDGDDDDDDDDDFEFLVSESSEHNGLENFGKTSGNSYSSDEVEMISEADFIEDIKRSSSQSEFANSRKHHLAKETKIARKRKSDFGSKKTWRPQQEIEIEYLTEPEFPRKHRSPEKGNEFQRETNDSEDVGGSRTKESTSAYPSTGGRDRSGYSDAKSASIGVESRTRSKSGTTNEQTQVESISFDSSDGSKSSPCDSEESDSVTSTDSEYDDSNDEDFVMDGSDCSDEKELSMSDEEEGEGDSNNEEECLSSSAQVKFQGGRGNVGNNIQEGLKKSGRRKENGLLKSPLDSNEMLIQKKLNEGEDVNGTNNIKNVVFSTKRKELIGNEEECLIRHSQVKFQEARGNICNNVQEGLKKSGRTKENGLLKSPLASNEMMFKQKELNEGKDVDGTNNMKNVISSTKRKEHIQIEEECLTRQSQVEFQEARGDSCNNIQEGFEKSGRRKENGLLESPLDSNEMFGQETLKKGEDVDGTNNMKNVVFSTKRKELIGKEKVLDKFEKNDEQPTKRGCVYPRNSYGFCKSLMDHLLDNESEFGENEENKQSLKSENALPTKFRFEDEIVKPVEKSESELMVEALFDEMNHCYIYGDMDFPCYQNTEKYNAKSCGDETSQYAGDEMSQYARCCKGKHYLVEDEEKGQFCLYCLHVELEAKHIMPPWAQKMYRRGGRRRYYEAEHSPESDGLDLDFERRKNLPDSSNHSTGSVWDVKPGIKQTMYEHQREGLEFLWKNLEGTINLAEMKTARDSSSIGGCIISHAPGTGKTRLTMVFMETYLKVFPSSRPLIIAPASILLTWEEEFKKWDIEFPFHNLNNMEFSGKERKTLLKNLPVGKFMNKNKDSTRMVKICSWDKGQSVLGMSYSLFENLAGEVNASKKTKTPFLVEQVKSLRDILLEKPGLVVLDEGHIPRNQKSNIWKAILKLKTNKRIILSGTPFQNNFEELFNSLRIVRPDTARALAKEKIFAEMINSRGVARQTNYAIEELKIAMSPFVHVHKGTILRESLPGLRDCLILLNPPPLQKSLIERIKVSQNAFKFDHKVALISMHPYLVKTCKSTENENFGVDQKALEASKSNPLEGVKTRFVIELVRLSIARNEKVLVFSQFIEPLKLTKAHLKKTFGWTGEKQILTMQGKMDQKKRQNLINVFNDPDSEAKVLLASTKCCSEGISLVGASRVVLLDVVWNPSVERQAISRAYRLGQKRVVYTYHLMTSGTKEGDKYLRQAEKERLSELVFTSSSNEKRMDKNLETDLKDRILENMLADVKLKDMFEKIHYQPKEHDLIESFAS</sequence>
<protein>
    <submittedName>
        <fullName evidence="10">Uncharacterized protein</fullName>
    </submittedName>
</protein>
<dbReference type="GO" id="GO:0016787">
    <property type="term" value="F:hydrolase activity"/>
    <property type="evidence" value="ECO:0007669"/>
    <property type="project" value="UniProtKB-KW"/>
</dbReference>
<keyword evidence="2" id="KW-0547">Nucleotide-binding</keyword>
<feature type="compositionally biased region" description="Polar residues" evidence="7">
    <location>
        <begin position="81"/>
        <end position="90"/>
    </location>
</feature>
<keyword evidence="4" id="KW-0347">Helicase</keyword>
<proteinExistence type="predicted"/>
<dbReference type="Proteomes" id="UP000826271">
    <property type="component" value="Unassembled WGS sequence"/>
</dbReference>
<dbReference type="PANTHER" id="PTHR45821:SF25">
    <property type="entry name" value="HELICASE ATP-BINDING DOMAIN-CONTAINING PROTEIN"/>
    <property type="match status" value="1"/>
</dbReference>
<dbReference type="EMBL" id="WHWC01000019">
    <property type="protein sequence ID" value="KAG8363471.1"/>
    <property type="molecule type" value="Genomic_DNA"/>
</dbReference>
<feature type="region of interest" description="Disordered" evidence="7">
    <location>
        <begin position="1"/>
        <end position="91"/>
    </location>
</feature>
<evidence type="ECO:0000256" key="7">
    <source>
        <dbReference type="SAM" id="MobiDB-lite"/>
    </source>
</evidence>
<feature type="region of interest" description="Disordered" evidence="7">
    <location>
        <begin position="730"/>
        <end position="753"/>
    </location>
</feature>
<dbReference type="PANTHER" id="PTHR45821">
    <property type="entry name" value="SNF2 DOMAIN-CONTAINING PROTEIN CLASSY 2-RELATED"/>
    <property type="match status" value="1"/>
</dbReference>
<dbReference type="PROSITE" id="PS51194">
    <property type="entry name" value="HELICASE_CTER"/>
    <property type="match status" value="1"/>
</dbReference>
<keyword evidence="6" id="KW-0539">Nucleus</keyword>
<comment type="caution">
    <text evidence="10">The sequence shown here is derived from an EMBL/GenBank/DDBJ whole genome shotgun (WGS) entry which is preliminary data.</text>
</comment>
<keyword evidence="11" id="KW-1185">Reference proteome</keyword>
<dbReference type="InterPro" id="IPR038718">
    <property type="entry name" value="SNF2-like_sf"/>
</dbReference>
<dbReference type="SMART" id="SM00490">
    <property type="entry name" value="HELICc"/>
    <property type="match status" value="1"/>
</dbReference>
<feature type="region of interest" description="Disordered" evidence="7">
    <location>
        <begin position="107"/>
        <end position="342"/>
    </location>
</feature>
<feature type="compositionally biased region" description="Basic and acidic residues" evidence="7">
    <location>
        <begin position="165"/>
        <end position="176"/>
    </location>
</feature>
<feature type="domain" description="Helicase ATP-binding" evidence="8">
    <location>
        <begin position="794"/>
        <end position="1001"/>
    </location>
</feature>
<dbReference type="Gene3D" id="3.40.50.300">
    <property type="entry name" value="P-loop containing nucleotide triphosphate hydrolases"/>
    <property type="match status" value="1"/>
</dbReference>
<feature type="compositionally biased region" description="Basic and acidic residues" evidence="7">
    <location>
        <begin position="123"/>
        <end position="138"/>
    </location>
</feature>
<dbReference type="PROSITE" id="PS51192">
    <property type="entry name" value="HELICASE_ATP_BIND_1"/>
    <property type="match status" value="1"/>
</dbReference>
<evidence type="ECO:0000313" key="11">
    <source>
        <dbReference type="Proteomes" id="UP000826271"/>
    </source>
</evidence>
<feature type="domain" description="Helicase C-terminal" evidence="9">
    <location>
        <begin position="1110"/>
        <end position="1295"/>
    </location>
</feature>
<dbReference type="GO" id="GO:0004386">
    <property type="term" value="F:helicase activity"/>
    <property type="evidence" value="ECO:0007669"/>
    <property type="project" value="UniProtKB-KW"/>
</dbReference>
<name>A0AAV6W1H6_9LAMI</name>
<evidence type="ECO:0000256" key="6">
    <source>
        <dbReference type="ARBA" id="ARBA00023242"/>
    </source>
</evidence>
<feature type="compositionally biased region" description="Polar residues" evidence="7">
    <location>
        <begin position="221"/>
        <end position="232"/>
    </location>
</feature>
<keyword evidence="3" id="KW-0378">Hydrolase</keyword>
<dbReference type="InterPro" id="IPR014001">
    <property type="entry name" value="Helicase_ATP-bd"/>
</dbReference>
<dbReference type="Pfam" id="PF00176">
    <property type="entry name" value="SNF2-rel_dom"/>
    <property type="match status" value="1"/>
</dbReference>
<evidence type="ECO:0000256" key="2">
    <source>
        <dbReference type="ARBA" id="ARBA00022741"/>
    </source>
</evidence>
<dbReference type="InterPro" id="IPR001650">
    <property type="entry name" value="Helicase_C-like"/>
</dbReference>
<dbReference type="SUPFAM" id="SSF52540">
    <property type="entry name" value="P-loop containing nucleoside triphosphate hydrolases"/>
    <property type="match status" value="2"/>
</dbReference>
<dbReference type="InterPro" id="IPR027417">
    <property type="entry name" value="P-loop_NTPase"/>
</dbReference>
<evidence type="ECO:0000256" key="4">
    <source>
        <dbReference type="ARBA" id="ARBA00022806"/>
    </source>
</evidence>
<evidence type="ECO:0000259" key="8">
    <source>
        <dbReference type="PROSITE" id="PS51192"/>
    </source>
</evidence>
<dbReference type="SMART" id="SM00487">
    <property type="entry name" value="DEXDc"/>
    <property type="match status" value="1"/>
</dbReference>
<dbReference type="Pfam" id="PF00271">
    <property type="entry name" value="Helicase_C"/>
    <property type="match status" value="1"/>
</dbReference>
<evidence type="ECO:0000256" key="3">
    <source>
        <dbReference type="ARBA" id="ARBA00022801"/>
    </source>
</evidence>
<feature type="compositionally biased region" description="Acidic residues" evidence="7">
    <location>
        <begin position="285"/>
        <end position="301"/>
    </location>
</feature>